<keyword evidence="2" id="KW-1185">Reference proteome</keyword>
<dbReference type="AlphaFoldDB" id="A0A225WUM6"/>
<evidence type="ECO:0000313" key="1">
    <source>
        <dbReference type="EMBL" id="OWZ20767.1"/>
    </source>
</evidence>
<organism evidence="1 2">
    <name type="scientific">Phytophthora megakarya</name>
    <dbReference type="NCBI Taxonomy" id="4795"/>
    <lineage>
        <taxon>Eukaryota</taxon>
        <taxon>Sar</taxon>
        <taxon>Stramenopiles</taxon>
        <taxon>Oomycota</taxon>
        <taxon>Peronosporomycetes</taxon>
        <taxon>Peronosporales</taxon>
        <taxon>Peronosporaceae</taxon>
        <taxon>Phytophthora</taxon>
    </lineage>
</organism>
<dbReference type="Proteomes" id="UP000198211">
    <property type="component" value="Unassembled WGS sequence"/>
</dbReference>
<reference evidence="2" key="1">
    <citation type="submission" date="2017-03" db="EMBL/GenBank/DDBJ databases">
        <title>Phytopthora megakarya and P. palmivora, two closely related causual agents of cacao black pod achieved similar genome size and gene model numbers by different mechanisms.</title>
        <authorList>
            <person name="Ali S."/>
            <person name="Shao J."/>
            <person name="Larry D.J."/>
            <person name="Kronmiller B."/>
            <person name="Shen D."/>
            <person name="Strem M.D."/>
            <person name="Melnick R.L."/>
            <person name="Guiltinan M.J."/>
            <person name="Tyler B.M."/>
            <person name="Meinhardt L.W."/>
            <person name="Bailey B.A."/>
        </authorList>
    </citation>
    <scope>NUCLEOTIDE SEQUENCE [LARGE SCALE GENOMIC DNA]</scope>
    <source>
        <strain evidence="2">zdho120</strain>
    </source>
</reference>
<gene>
    <name evidence="1" type="ORF">PHMEG_0004783</name>
</gene>
<accession>A0A225WUM6</accession>
<comment type="caution">
    <text evidence="1">The sequence shown here is derived from an EMBL/GenBank/DDBJ whole genome shotgun (WGS) entry which is preliminary data.</text>
</comment>
<name>A0A225WUM6_9STRA</name>
<proteinExistence type="predicted"/>
<dbReference type="OrthoDB" id="93052at2759"/>
<sequence length="110" mass="12988">MRLKMRSWVLMIYKSIAFYDTLAEGEQALHSFNRFIYTYRTQYVPPFVLGKVYHCYPHIGCRHRMKLAIHREDETSFRYQLLQRGHHCGASVCLPERGISPVLNPEIDAL</sequence>
<evidence type="ECO:0000313" key="2">
    <source>
        <dbReference type="Proteomes" id="UP000198211"/>
    </source>
</evidence>
<protein>
    <submittedName>
        <fullName evidence="1">Uncharacterized protein</fullName>
    </submittedName>
</protein>
<dbReference type="EMBL" id="NBNE01000292">
    <property type="protein sequence ID" value="OWZ20767.1"/>
    <property type="molecule type" value="Genomic_DNA"/>
</dbReference>